<evidence type="ECO:0000313" key="1">
    <source>
        <dbReference type="EMBL" id="QDT64648.1"/>
    </source>
</evidence>
<sequence length="540" mass="61202">MKVPRANRSVLIEPPLFNAADLVAASNGEVFNQVRIGDSSLVQLRALARKEILELAVNYTATVSGHPQEVENKTVALDTPLILGGHQPELFHPGVWAKNFAMHKLASSVGGQALNVIVDNDSVAATSLRVPVGTREEPCTERIAFTQPSFGMPWEAVQIQNTAQFDAFGVNVANKMEQWDIEPLIASRWSAAVKSRQAGGSLVDCLTSFRHQTERDWGIDNLELPLSSICETDTFHVFLIDVLQRLEEFLHAHNTALAEYRKAEGIRRPGRPMPDLQSQPDGWLEAPFWVWSVESPQRRGLLVSIEKGDMILADGEQELGRVSLDNMAEELPPKLKTLYDNGVRIRTRAITTTLFLRLFLGDLFVHGIGGGMYDRVTDRLIEKFYGIKPPPIVIVSASLWLPFAEQFEVDADREQQLERQLRDIRFQPERFLDETSSPDAQSLVARKEQLIFQQHAAEQRHGLSRSERRELHPANRERFDEFQMIDRELQQLLVDEREAATAELANVRQQLVANRLIRDREFSFGLYPEQVLKEFLTNLF</sequence>
<dbReference type="AlphaFoldDB" id="A0A517T8H2"/>
<organism evidence="1 2">
    <name type="scientific">Calycomorphotria hydatis</name>
    <dbReference type="NCBI Taxonomy" id="2528027"/>
    <lineage>
        <taxon>Bacteria</taxon>
        <taxon>Pseudomonadati</taxon>
        <taxon>Planctomycetota</taxon>
        <taxon>Planctomycetia</taxon>
        <taxon>Planctomycetales</taxon>
        <taxon>Planctomycetaceae</taxon>
        <taxon>Calycomorphotria</taxon>
    </lineage>
</organism>
<evidence type="ECO:0000313" key="2">
    <source>
        <dbReference type="Proteomes" id="UP000319976"/>
    </source>
</evidence>
<dbReference type="KEGG" id="chya:V22_18880"/>
<name>A0A517T8H2_9PLAN</name>
<accession>A0A517T8H2</accession>
<protein>
    <submittedName>
        <fullName evidence="1">Uncharacterized protein</fullName>
    </submittedName>
</protein>
<gene>
    <name evidence="1" type="ORF">V22_18880</name>
</gene>
<dbReference type="RefSeq" id="WP_145261999.1">
    <property type="nucleotide sequence ID" value="NZ_CP036316.1"/>
</dbReference>
<keyword evidence="2" id="KW-1185">Reference proteome</keyword>
<dbReference type="EMBL" id="CP036316">
    <property type="protein sequence ID" value="QDT64648.1"/>
    <property type="molecule type" value="Genomic_DNA"/>
</dbReference>
<dbReference type="Proteomes" id="UP000319976">
    <property type="component" value="Chromosome"/>
</dbReference>
<proteinExistence type="predicted"/>
<dbReference type="OrthoDB" id="255440at2"/>
<reference evidence="1 2" key="1">
    <citation type="submission" date="2019-02" db="EMBL/GenBank/DDBJ databases">
        <title>Deep-cultivation of Planctomycetes and their phenomic and genomic characterization uncovers novel biology.</title>
        <authorList>
            <person name="Wiegand S."/>
            <person name="Jogler M."/>
            <person name="Boedeker C."/>
            <person name="Pinto D."/>
            <person name="Vollmers J."/>
            <person name="Rivas-Marin E."/>
            <person name="Kohn T."/>
            <person name="Peeters S.H."/>
            <person name="Heuer A."/>
            <person name="Rast P."/>
            <person name="Oberbeckmann S."/>
            <person name="Bunk B."/>
            <person name="Jeske O."/>
            <person name="Meyerdierks A."/>
            <person name="Storesund J.E."/>
            <person name="Kallscheuer N."/>
            <person name="Luecker S."/>
            <person name="Lage O.M."/>
            <person name="Pohl T."/>
            <person name="Merkel B.J."/>
            <person name="Hornburger P."/>
            <person name="Mueller R.-W."/>
            <person name="Bruemmer F."/>
            <person name="Labrenz M."/>
            <person name="Spormann A.M."/>
            <person name="Op den Camp H."/>
            <person name="Overmann J."/>
            <person name="Amann R."/>
            <person name="Jetten M.S.M."/>
            <person name="Mascher T."/>
            <person name="Medema M.H."/>
            <person name="Devos D.P."/>
            <person name="Kaster A.-K."/>
            <person name="Ovreas L."/>
            <person name="Rohde M."/>
            <person name="Galperin M.Y."/>
            <person name="Jogler C."/>
        </authorList>
    </citation>
    <scope>NUCLEOTIDE SEQUENCE [LARGE SCALE GENOMIC DNA]</scope>
    <source>
        <strain evidence="1 2">V22</strain>
    </source>
</reference>